<gene>
    <name evidence="2" type="ORF">EVAR_44372_1</name>
</gene>
<sequence>MSEDFSINSAIIVKSRREIGKRAPGAESRGRPAAAPAGAAARKNMPSNAFQLSARLRDTAPFVVARRPSALGLIFHVPRLIERRTDLLSPRTRTSGRRINGRPLADGPRKRILVANGEIIRS</sequence>
<evidence type="ECO:0000313" key="3">
    <source>
        <dbReference type="Proteomes" id="UP000299102"/>
    </source>
</evidence>
<evidence type="ECO:0000256" key="1">
    <source>
        <dbReference type="SAM" id="MobiDB-lite"/>
    </source>
</evidence>
<protein>
    <submittedName>
        <fullName evidence="2">Uncharacterized protein</fullName>
    </submittedName>
</protein>
<organism evidence="2 3">
    <name type="scientific">Eumeta variegata</name>
    <name type="common">Bagworm moth</name>
    <name type="synonym">Eumeta japonica</name>
    <dbReference type="NCBI Taxonomy" id="151549"/>
    <lineage>
        <taxon>Eukaryota</taxon>
        <taxon>Metazoa</taxon>
        <taxon>Ecdysozoa</taxon>
        <taxon>Arthropoda</taxon>
        <taxon>Hexapoda</taxon>
        <taxon>Insecta</taxon>
        <taxon>Pterygota</taxon>
        <taxon>Neoptera</taxon>
        <taxon>Endopterygota</taxon>
        <taxon>Lepidoptera</taxon>
        <taxon>Glossata</taxon>
        <taxon>Ditrysia</taxon>
        <taxon>Tineoidea</taxon>
        <taxon>Psychidae</taxon>
        <taxon>Oiketicinae</taxon>
        <taxon>Eumeta</taxon>
    </lineage>
</organism>
<feature type="region of interest" description="Disordered" evidence="1">
    <location>
        <begin position="18"/>
        <end position="44"/>
    </location>
</feature>
<dbReference type="Proteomes" id="UP000299102">
    <property type="component" value="Unassembled WGS sequence"/>
</dbReference>
<dbReference type="AlphaFoldDB" id="A0A4C1X8B5"/>
<feature type="compositionally biased region" description="Low complexity" evidence="1">
    <location>
        <begin position="22"/>
        <end position="42"/>
    </location>
</feature>
<keyword evidence="3" id="KW-1185">Reference proteome</keyword>
<dbReference type="EMBL" id="BGZK01000753">
    <property type="protein sequence ID" value="GBP59132.1"/>
    <property type="molecule type" value="Genomic_DNA"/>
</dbReference>
<proteinExistence type="predicted"/>
<evidence type="ECO:0000313" key="2">
    <source>
        <dbReference type="EMBL" id="GBP59132.1"/>
    </source>
</evidence>
<comment type="caution">
    <text evidence="2">The sequence shown here is derived from an EMBL/GenBank/DDBJ whole genome shotgun (WGS) entry which is preliminary data.</text>
</comment>
<accession>A0A4C1X8B5</accession>
<reference evidence="2 3" key="1">
    <citation type="journal article" date="2019" name="Commun. Biol.">
        <title>The bagworm genome reveals a unique fibroin gene that provides high tensile strength.</title>
        <authorList>
            <person name="Kono N."/>
            <person name="Nakamura H."/>
            <person name="Ohtoshi R."/>
            <person name="Tomita M."/>
            <person name="Numata K."/>
            <person name="Arakawa K."/>
        </authorList>
    </citation>
    <scope>NUCLEOTIDE SEQUENCE [LARGE SCALE GENOMIC DNA]</scope>
</reference>
<name>A0A4C1X8B5_EUMVA</name>